<dbReference type="InterPro" id="IPR018028">
    <property type="entry name" value="Catalase"/>
</dbReference>
<dbReference type="EC" id="1.11.1.-" evidence="7"/>
<protein>
    <recommendedName>
        <fullName evidence="7">Catalase-related peroxidase</fullName>
        <ecNumber evidence="7">1.11.1.-</ecNumber>
    </recommendedName>
</protein>
<dbReference type="InterPro" id="IPR020835">
    <property type="entry name" value="Catalase_sf"/>
</dbReference>
<evidence type="ECO:0000259" key="10">
    <source>
        <dbReference type="SMART" id="SM01060"/>
    </source>
</evidence>
<dbReference type="Proteomes" id="UP000487117">
    <property type="component" value="Unassembled WGS sequence"/>
</dbReference>
<comment type="similarity">
    <text evidence="1 7">Belongs to the catalase family.</text>
</comment>
<keyword evidence="4 7" id="KW-0479">Metal-binding</keyword>
<dbReference type="GO" id="GO:0046872">
    <property type="term" value="F:metal ion binding"/>
    <property type="evidence" value="ECO:0007669"/>
    <property type="project" value="UniProtKB-KW"/>
</dbReference>
<evidence type="ECO:0000256" key="4">
    <source>
        <dbReference type="ARBA" id="ARBA00022723"/>
    </source>
</evidence>
<sequence length="366" mass="38970">MSQPPPHLPSARPWLRPLLPLAGIGLLLGAGVLAFAWAGGHLGSRALTAPQLIDAIEHSSAPPPGFRRSHSKGICVLGSFRASGEGAALSSARVFTQRDVPVLGRLSCPGTDPHAADAKARVRSLALLLRTDDGQQWRTAMNSSPFFAVATPEAFRAQAEASTPDPATGKPDPARMAAFLASQPQARAFQAWAKSAAWSSSWANTAYNSLNSFIGTSTDGRQHALRWTLRPQAAFVPLSPEQREQADSNFLAQDLSARLAAGPLRWDLVLVEAGPGDSVDDASQAWPADRHQVVAGVLELRTARPQADGECRDINFDPLVLPKGLAASNDPLLAARSAVYAQSFNRREHEIARGQATDAIGEETRP</sequence>
<dbReference type="EMBL" id="WNDS01000005">
    <property type="protein sequence ID" value="KAF1013396.1"/>
    <property type="molecule type" value="Genomic_DNA"/>
</dbReference>
<feature type="domain" description="Catalase core" evidence="10">
    <location>
        <begin position="27"/>
        <end position="364"/>
    </location>
</feature>
<reference evidence="12" key="1">
    <citation type="journal article" date="2020" name="MBio">
        <title>Horizontal gene transfer to a defensive symbiont with a reduced genome amongst a multipartite beetle microbiome.</title>
        <authorList>
            <person name="Waterworth S.C."/>
            <person name="Florez L.V."/>
            <person name="Rees E.R."/>
            <person name="Hertweck C."/>
            <person name="Kaltenpoth M."/>
            <person name="Kwan J.C."/>
        </authorList>
    </citation>
    <scope>NUCLEOTIDE SEQUENCE [LARGE SCALE GENOMIC DNA]</scope>
</reference>
<dbReference type="Gene3D" id="1.20.1280.120">
    <property type="match status" value="1"/>
</dbReference>
<evidence type="ECO:0000256" key="2">
    <source>
        <dbReference type="ARBA" id="ARBA00022559"/>
    </source>
</evidence>
<dbReference type="PROSITE" id="PS51402">
    <property type="entry name" value="CATALASE_3"/>
    <property type="match status" value="1"/>
</dbReference>
<evidence type="ECO:0000256" key="7">
    <source>
        <dbReference type="PIRNR" id="PIRNR000296"/>
    </source>
</evidence>
<dbReference type="GO" id="GO:0004096">
    <property type="term" value="F:catalase activity"/>
    <property type="evidence" value="ECO:0007669"/>
    <property type="project" value="InterPro"/>
</dbReference>
<keyword evidence="3 7" id="KW-0349">Heme</keyword>
<gene>
    <name evidence="11" type="primary">srpA_1</name>
    <name evidence="11" type="ORF">GAK31_03545</name>
</gene>
<dbReference type="AlphaFoldDB" id="A0A7V8FE16"/>
<evidence type="ECO:0000256" key="1">
    <source>
        <dbReference type="ARBA" id="ARBA00005329"/>
    </source>
</evidence>
<evidence type="ECO:0000256" key="5">
    <source>
        <dbReference type="ARBA" id="ARBA00023002"/>
    </source>
</evidence>
<dbReference type="Gene3D" id="2.40.180.10">
    <property type="entry name" value="Catalase core domain"/>
    <property type="match status" value="1"/>
</dbReference>
<dbReference type="Pfam" id="PF00199">
    <property type="entry name" value="Catalase"/>
    <property type="match status" value="1"/>
</dbReference>
<comment type="cofactor">
    <cofactor evidence="7">
        <name>heme</name>
        <dbReference type="ChEBI" id="CHEBI:30413"/>
    </cofactor>
</comment>
<name>A0A7V8FE16_STEMA</name>
<dbReference type="PIRSF" id="PIRSF000296">
    <property type="entry name" value="SrpA"/>
    <property type="match status" value="1"/>
</dbReference>
<evidence type="ECO:0000256" key="9">
    <source>
        <dbReference type="PIRSR" id="PIRSR000296-2"/>
    </source>
</evidence>
<dbReference type="InterPro" id="IPR011614">
    <property type="entry name" value="Catalase_core"/>
</dbReference>
<dbReference type="InterPro" id="IPR024168">
    <property type="entry name" value="Catalase_SrpA-type_pred"/>
</dbReference>
<evidence type="ECO:0000256" key="3">
    <source>
        <dbReference type="ARBA" id="ARBA00022617"/>
    </source>
</evidence>
<dbReference type="PANTHER" id="PTHR11465:SF9">
    <property type="entry name" value="CATALASE"/>
    <property type="match status" value="1"/>
</dbReference>
<comment type="caution">
    <text evidence="11">The sequence shown here is derived from an EMBL/GenBank/DDBJ whole genome shotgun (WGS) entry which is preliminary data.</text>
</comment>
<feature type="active site" evidence="8">
    <location>
        <position position="70"/>
    </location>
</feature>
<keyword evidence="2 7" id="KW-0575">Peroxidase</keyword>
<keyword evidence="5 7" id="KW-0560">Oxidoreductase</keyword>
<dbReference type="GO" id="GO:0005737">
    <property type="term" value="C:cytoplasm"/>
    <property type="evidence" value="ECO:0007669"/>
    <property type="project" value="TreeGrafter"/>
</dbReference>
<evidence type="ECO:0000313" key="12">
    <source>
        <dbReference type="Proteomes" id="UP000487117"/>
    </source>
</evidence>
<dbReference type="SMART" id="SM01060">
    <property type="entry name" value="Catalase"/>
    <property type="match status" value="1"/>
</dbReference>
<feature type="binding site" description="axial binding residue" evidence="9">
    <location>
        <position position="340"/>
    </location>
    <ligand>
        <name>heme</name>
        <dbReference type="ChEBI" id="CHEBI:30413"/>
    </ligand>
    <ligandPart>
        <name>Fe</name>
        <dbReference type="ChEBI" id="CHEBI:18248"/>
    </ligandPart>
</feature>
<dbReference type="CDD" id="cd08153">
    <property type="entry name" value="srpA_like"/>
    <property type="match status" value="1"/>
</dbReference>
<dbReference type="PANTHER" id="PTHR11465">
    <property type="entry name" value="CATALASE"/>
    <property type="match status" value="1"/>
</dbReference>
<evidence type="ECO:0000256" key="6">
    <source>
        <dbReference type="ARBA" id="ARBA00023004"/>
    </source>
</evidence>
<dbReference type="GO" id="GO:0042542">
    <property type="term" value="P:response to hydrogen peroxide"/>
    <property type="evidence" value="ECO:0007669"/>
    <property type="project" value="TreeGrafter"/>
</dbReference>
<comment type="function">
    <text evidence="7">Has an organic peroxide-dependent peroxidase activity.</text>
</comment>
<dbReference type="GO" id="GO:0020037">
    <property type="term" value="F:heme binding"/>
    <property type="evidence" value="ECO:0007669"/>
    <property type="project" value="InterPro"/>
</dbReference>
<proteinExistence type="inferred from homology"/>
<dbReference type="GO" id="GO:0042744">
    <property type="term" value="P:hydrogen peroxide catabolic process"/>
    <property type="evidence" value="ECO:0007669"/>
    <property type="project" value="TreeGrafter"/>
</dbReference>
<evidence type="ECO:0000256" key="8">
    <source>
        <dbReference type="PIRSR" id="PIRSR000296-1"/>
    </source>
</evidence>
<organism evidence="11 12">
    <name type="scientific">Stenotrophomonas maltophilia</name>
    <name type="common">Pseudomonas maltophilia</name>
    <name type="synonym">Xanthomonas maltophilia</name>
    <dbReference type="NCBI Taxonomy" id="40324"/>
    <lineage>
        <taxon>Bacteria</taxon>
        <taxon>Pseudomonadati</taxon>
        <taxon>Pseudomonadota</taxon>
        <taxon>Gammaproteobacteria</taxon>
        <taxon>Lysobacterales</taxon>
        <taxon>Lysobacteraceae</taxon>
        <taxon>Stenotrophomonas</taxon>
        <taxon>Stenotrophomonas maltophilia group</taxon>
    </lineage>
</organism>
<evidence type="ECO:0000313" key="11">
    <source>
        <dbReference type="EMBL" id="KAF1013396.1"/>
    </source>
</evidence>
<keyword evidence="6 7" id="KW-0408">Iron</keyword>
<dbReference type="SUPFAM" id="SSF56634">
    <property type="entry name" value="Heme-dependent catalase-like"/>
    <property type="match status" value="1"/>
</dbReference>
<accession>A0A7V8FE16</accession>